<proteinExistence type="predicted"/>
<dbReference type="EMBL" id="JRNH01000011">
    <property type="protein sequence ID" value="KGF20817.1"/>
    <property type="molecule type" value="Genomic_DNA"/>
</dbReference>
<evidence type="ECO:0000313" key="1">
    <source>
        <dbReference type="EMBL" id="KGF20817.1"/>
    </source>
</evidence>
<comment type="caution">
    <text evidence="1">The sequence shown here is derived from an EMBL/GenBank/DDBJ whole genome shotgun (WGS) entry which is preliminary data.</text>
</comment>
<dbReference type="RefSeq" id="WP_035755157.1">
    <property type="nucleotide sequence ID" value="NZ_JRNH01000011.1"/>
</dbReference>
<evidence type="ECO:0008006" key="3">
    <source>
        <dbReference type="Google" id="ProtNLM"/>
    </source>
</evidence>
<name>A0A095ZQM8_9MICC</name>
<evidence type="ECO:0000313" key="2">
    <source>
        <dbReference type="Proteomes" id="UP000053528"/>
    </source>
</evidence>
<protein>
    <recommendedName>
        <fullName evidence="3">Secreted protein</fullName>
    </recommendedName>
</protein>
<dbReference type="Proteomes" id="UP000053528">
    <property type="component" value="Unassembled WGS sequence"/>
</dbReference>
<organism evidence="1 2">
    <name type="scientific">Pseudoglutamicibacter albus DNF00011</name>
    <dbReference type="NCBI Taxonomy" id="1401063"/>
    <lineage>
        <taxon>Bacteria</taxon>
        <taxon>Bacillati</taxon>
        <taxon>Actinomycetota</taxon>
        <taxon>Actinomycetes</taxon>
        <taxon>Micrococcales</taxon>
        <taxon>Micrococcaceae</taxon>
        <taxon>Pseudoglutamicibacter</taxon>
    </lineage>
</organism>
<dbReference type="AlphaFoldDB" id="A0A095ZQM8"/>
<sequence>MKKLFWLTLGVSIGVMASRQLQRIRTQGVRSSADSVLDRTASVVESTIAAFKEGSAEREAELRSALGVDKAPSGRRAAR</sequence>
<gene>
    <name evidence="1" type="ORF">HMPREF2128_03645</name>
</gene>
<accession>A0A095ZQM8</accession>
<reference evidence="1 2" key="1">
    <citation type="submission" date="2014-07" db="EMBL/GenBank/DDBJ databases">
        <authorList>
            <person name="McCorrison J."/>
            <person name="Sanka R."/>
            <person name="Torralba M."/>
            <person name="Gillis M."/>
            <person name="Haft D.H."/>
            <person name="Methe B."/>
            <person name="Sutton G."/>
            <person name="Nelson K.E."/>
        </authorList>
    </citation>
    <scope>NUCLEOTIDE SEQUENCE [LARGE SCALE GENOMIC DNA]</scope>
    <source>
        <strain evidence="1 2">DNF00011</strain>
    </source>
</reference>